<keyword evidence="1" id="KW-1133">Transmembrane helix</keyword>
<dbReference type="GeneID" id="92957781"/>
<keyword evidence="5" id="KW-1185">Reference proteome</keyword>
<dbReference type="SUPFAM" id="SSF103481">
    <property type="entry name" value="Multidrug resistance efflux transporter EmrE"/>
    <property type="match status" value="1"/>
</dbReference>
<dbReference type="EMBL" id="JAFICZ010000001">
    <property type="protein sequence ID" value="MBP1291393.1"/>
    <property type="molecule type" value="Genomic_DNA"/>
</dbReference>
<evidence type="ECO:0000313" key="4">
    <source>
        <dbReference type="Proteomes" id="UP000673383"/>
    </source>
</evidence>
<comment type="caution">
    <text evidence="2">The sequence shown here is derived from an EMBL/GenBank/DDBJ whole genome shotgun (WGS) entry which is preliminary data.</text>
</comment>
<reference evidence="3 5" key="2">
    <citation type="submission" date="2024-07" db="EMBL/GenBank/DDBJ databases">
        <title>Genomic Encyclopedia of Type Strains, Phase V (KMG-V): Genome sequencing to study the core and pangenomes of soil and plant-associated prokaryotes.</title>
        <authorList>
            <person name="Whitman W."/>
        </authorList>
    </citation>
    <scope>NUCLEOTIDE SEQUENCE [LARGE SCALE GENOMIC DNA]</scope>
    <source>
        <strain evidence="3 5">USDA 415</strain>
    </source>
</reference>
<evidence type="ECO:0000256" key="1">
    <source>
        <dbReference type="SAM" id="Phobius"/>
    </source>
</evidence>
<sequence length="108" mass="11354">MLLVPVIGVVSAAIILGEPLGLREIGAMALTLGGVTLALQRARRKAGNGHRRIAFSRKGSLAMRKAIARLDAEQRAQLLYLADLGTAMFTSALVVCILKAIVDLFAAG</sequence>
<keyword evidence="1" id="KW-0472">Membrane</keyword>
<gene>
    <name evidence="3" type="ORF">ABIF29_000649</name>
    <name evidence="2" type="ORF">JOH49_001146</name>
</gene>
<proteinExistence type="predicted"/>
<feature type="transmembrane region" description="Helical" evidence="1">
    <location>
        <begin position="22"/>
        <end position="42"/>
    </location>
</feature>
<evidence type="ECO:0000313" key="3">
    <source>
        <dbReference type="EMBL" id="MEY9313850.1"/>
    </source>
</evidence>
<dbReference type="RefSeq" id="WP_016844399.1">
    <property type="nucleotide sequence ID" value="NZ_BJNL01000018.1"/>
</dbReference>
<dbReference type="Proteomes" id="UP000673383">
    <property type="component" value="Unassembled WGS sequence"/>
</dbReference>
<accession>A0A1E3EG93</accession>
<keyword evidence="1" id="KW-0812">Transmembrane</keyword>
<evidence type="ECO:0008006" key="6">
    <source>
        <dbReference type="Google" id="ProtNLM"/>
    </source>
</evidence>
<protein>
    <recommendedName>
        <fullName evidence="6">EamA domain-containing protein</fullName>
    </recommendedName>
</protein>
<feature type="transmembrane region" description="Helical" evidence="1">
    <location>
        <begin position="78"/>
        <end position="102"/>
    </location>
</feature>
<dbReference type="InterPro" id="IPR037185">
    <property type="entry name" value="EmrE-like"/>
</dbReference>
<dbReference type="Proteomes" id="UP001565471">
    <property type="component" value="Unassembled WGS sequence"/>
</dbReference>
<organism evidence="2 4">
    <name type="scientific">Bradyrhizobium elkanii</name>
    <dbReference type="NCBI Taxonomy" id="29448"/>
    <lineage>
        <taxon>Bacteria</taxon>
        <taxon>Pseudomonadati</taxon>
        <taxon>Pseudomonadota</taxon>
        <taxon>Alphaproteobacteria</taxon>
        <taxon>Hyphomicrobiales</taxon>
        <taxon>Nitrobacteraceae</taxon>
        <taxon>Bradyrhizobium</taxon>
    </lineage>
</organism>
<reference evidence="2" key="1">
    <citation type="submission" date="2021-02" db="EMBL/GenBank/DDBJ databases">
        <title>Genomic Encyclopedia of Type Strains, Phase IV (KMG-V): Genome sequencing to study the core and pangenomes of soil and plant-associated prokaryotes.</title>
        <authorList>
            <person name="Whitman W."/>
        </authorList>
    </citation>
    <scope>NUCLEOTIDE SEQUENCE</scope>
    <source>
        <strain evidence="2">USDA 406</strain>
    </source>
</reference>
<dbReference type="EMBL" id="JBGBZA010000002">
    <property type="protein sequence ID" value="MEY9313850.1"/>
    <property type="molecule type" value="Genomic_DNA"/>
</dbReference>
<evidence type="ECO:0000313" key="5">
    <source>
        <dbReference type="Proteomes" id="UP001565471"/>
    </source>
</evidence>
<dbReference type="STRING" id="29448.QU41_02815"/>
<dbReference type="OrthoDB" id="8252265at2"/>
<name>A0A1E3EG93_BRAEL</name>
<dbReference type="eggNOG" id="COG0697">
    <property type="taxonomic scope" value="Bacteria"/>
</dbReference>
<dbReference type="AlphaFoldDB" id="A0A1E3EG93"/>
<evidence type="ECO:0000313" key="2">
    <source>
        <dbReference type="EMBL" id="MBP1291393.1"/>
    </source>
</evidence>